<organism evidence="6">
    <name type="scientific">Galdieria sulphuraria</name>
    <name type="common">Red alga</name>
    <dbReference type="NCBI Taxonomy" id="130081"/>
    <lineage>
        <taxon>Eukaryota</taxon>
        <taxon>Rhodophyta</taxon>
        <taxon>Bangiophyceae</taxon>
        <taxon>Galdieriales</taxon>
        <taxon>Galdieriaceae</taxon>
        <taxon>Galdieria</taxon>
    </lineage>
</organism>
<evidence type="ECO:0000256" key="1">
    <source>
        <dbReference type="ARBA" id="ARBA00006242"/>
    </source>
</evidence>
<keyword evidence="3 5" id="KW-0687">Ribonucleoprotein</keyword>
<dbReference type="FunFam" id="1.10.287.610:FF:000001">
    <property type="entry name" value="30S ribosomal protein S2"/>
    <property type="match status" value="1"/>
</dbReference>
<evidence type="ECO:0000313" key="6">
    <source>
        <dbReference type="EMBL" id="AIG92558.1"/>
    </source>
</evidence>
<dbReference type="Pfam" id="PF00318">
    <property type="entry name" value="Ribosomal_S2"/>
    <property type="match status" value="1"/>
</dbReference>
<dbReference type="SUPFAM" id="SSF52313">
    <property type="entry name" value="Ribosomal protein S2"/>
    <property type="match status" value="1"/>
</dbReference>
<dbReference type="GeneID" id="20005609"/>
<dbReference type="GO" id="GO:0003735">
    <property type="term" value="F:structural constituent of ribosome"/>
    <property type="evidence" value="ECO:0007669"/>
    <property type="project" value="InterPro"/>
</dbReference>
<accession>A0A075W2G1</accession>
<evidence type="ECO:0000256" key="4">
    <source>
        <dbReference type="ARBA" id="ARBA00035155"/>
    </source>
</evidence>
<dbReference type="PROSITE" id="PS00962">
    <property type="entry name" value="RIBOSOMAL_S2_1"/>
    <property type="match status" value="1"/>
</dbReference>
<geneLocation type="plastid" evidence="6"/>
<evidence type="ECO:0000256" key="5">
    <source>
        <dbReference type="RuleBase" id="RU003631"/>
    </source>
</evidence>
<dbReference type="Gene3D" id="1.10.287.610">
    <property type="entry name" value="Helix hairpin bin"/>
    <property type="match status" value="1"/>
</dbReference>
<name>A0A075W2G1_GALSU</name>
<comment type="similarity">
    <text evidence="1 5">Belongs to the universal ribosomal protein uS2 family.</text>
</comment>
<dbReference type="PANTHER" id="PTHR12534:SF0">
    <property type="entry name" value="SMALL RIBOSOMAL SUBUNIT PROTEIN US2M"/>
    <property type="match status" value="1"/>
</dbReference>
<protein>
    <recommendedName>
        <fullName evidence="4">Small ribosomal subunit protein uS2c</fullName>
    </recommendedName>
</protein>
<dbReference type="InterPro" id="IPR018130">
    <property type="entry name" value="Ribosomal_uS2_CS"/>
</dbReference>
<proteinExistence type="inferred from homology"/>
<keyword evidence="6" id="KW-0934">Plastid</keyword>
<evidence type="ECO:0000256" key="3">
    <source>
        <dbReference type="ARBA" id="ARBA00023274"/>
    </source>
</evidence>
<dbReference type="NCBIfam" id="TIGR01011">
    <property type="entry name" value="rpsB_bact"/>
    <property type="match status" value="1"/>
</dbReference>
<dbReference type="KEGG" id="gsl:JL72_p095"/>
<gene>
    <name evidence="6" type="primary">rps2</name>
</gene>
<dbReference type="PRINTS" id="PR00395">
    <property type="entry name" value="RIBOSOMALS2"/>
</dbReference>
<dbReference type="GO" id="GO:0005763">
    <property type="term" value="C:mitochondrial small ribosomal subunit"/>
    <property type="evidence" value="ECO:0007669"/>
    <property type="project" value="TreeGrafter"/>
</dbReference>
<dbReference type="InterPro" id="IPR001865">
    <property type="entry name" value="Ribosomal_uS2"/>
</dbReference>
<dbReference type="EMBL" id="KJ700459">
    <property type="protein sequence ID" value="AIG92558.1"/>
    <property type="molecule type" value="Genomic_DNA"/>
</dbReference>
<dbReference type="AlphaFoldDB" id="A0A075W2G1"/>
<dbReference type="Gene3D" id="3.40.50.10490">
    <property type="entry name" value="Glucose-6-phosphate isomerase like protein, domain 1"/>
    <property type="match status" value="1"/>
</dbReference>
<sequence length="236" mass="27145">MTTSIVTLSELLEARVHLGHRFNKWNPKMVSFIYAERNKIHIIDLVQTAFFLGSACDYVKILAKQGKQFLFVGTRQELNTILAEEAQRCNSFYINQRWLGGLLTNWVTIKSRVQALEDLEKKEEEGFFKSLPKKESSRLKKELDKLRRYFNGIRQMNTLPDVVIITDQRKDLTAVQECNKLNIPTICIVDTNCNPDIVDLPIPANDDAICSVRLIVGKLVDFIKEGQKERELSKNS</sequence>
<dbReference type="InterPro" id="IPR023591">
    <property type="entry name" value="Ribosomal_uS2_flav_dom_sf"/>
</dbReference>
<dbReference type="GO" id="GO:0006412">
    <property type="term" value="P:translation"/>
    <property type="evidence" value="ECO:0007669"/>
    <property type="project" value="InterPro"/>
</dbReference>
<dbReference type="RefSeq" id="YP_009051115.1">
    <property type="nucleotide sequence ID" value="NC_024665.1"/>
</dbReference>
<dbReference type="PROSITE" id="PS00963">
    <property type="entry name" value="RIBOSOMAL_S2_2"/>
    <property type="match status" value="1"/>
</dbReference>
<keyword evidence="2 5" id="KW-0689">Ribosomal protein</keyword>
<dbReference type="PANTHER" id="PTHR12534">
    <property type="entry name" value="30S RIBOSOMAL PROTEIN S2 PROKARYOTIC AND ORGANELLAR"/>
    <property type="match status" value="1"/>
</dbReference>
<evidence type="ECO:0000256" key="2">
    <source>
        <dbReference type="ARBA" id="ARBA00022980"/>
    </source>
</evidence>
<dbReference type="CDD" id="cd01425">
    <property type="entry name" value="RPS2"/>
    <property type="match status" value="1"/>
</dbReference>
<dbReference type="InterPro" id="IPR005706">
    <property type="entry name" value="Ribosomal_uS2_bac/mit/plastid"/>
</dbReference>
<reference evidence="6" key="1">
    <citation type="journal article" date="2015" name="Genome Biol. Evol.">
        <title>Extreme features of the Galdieria sulphuraria organellar genomes: a consequence of polyextremophily?</title>
        <authorList>
            <person name="Jain K."/>
            <person name="Krause K."/>
            <person name="Grewe F."/>
            <person name="Nelson G.F."/>
            <person name="Weber A.P."/>
            <person name="Christensen A.C."/>
            <person name="Mower J.P."/>
        </authorList>
    </citation>
    <scope>NUCLEOTIDE SEQUENCE</scope>
    <source>
        <strain evidence="6">074W</strain>
    </source>
</reference>
<dbReference type="HAMAP" id="MF_00291_B">
    <property type="entry name" value="Ribosomal_uS2_B"/>
    <property type="match status" value="1"/>
</dbReference>